<feature type="transmembrane region" description="Helical" evidence="1">
    <location>
        <begin position="17"/>
        <end position="36"/>
    </location>
</feature>
<reference evidence="2 3" key="1">
    <citation type="submission" date="2018-05" db="EMBL/GenBank/DDBJ databases">
        <title>Nocardioides silvaticus genome.</title>
        <authorList>
            <person name="Li C."/>
            <person name="Wang G."/>
        </authorList>
    </citation>
    <scope>NUCLEOTIDE SEQUENCE [LARGE SCALE GENOMIC DNA]</scope>
    <source>
        <strain evidence="2 3">CCTCC AB 2018079</strain>
    </source>
</reference>
<evidence type="ECO:0000256" key="1">
    <source>
        <dbReference type="SAM" id="Phobius"/>
    </source>
</evidence>
<evidence type="ECO:0000313" key="3">
    <source>
        <dbReference type="Proteomes" id="UP000245507"/>
    </source>
</evidence>
<keyword evidence="1" id="KW-0812">Transmembrane</keyword>
<dbReference type="OrthoDB" id="9998767at2"/>
<keyword evidence="1" id="KW-0472">Membrane</keyword>
<feature type="transmembrane region" description="Helical" evidence="1">
    <location>
        <begin position="232"/>
        <end position="253"/>
    </location>
</feature>
<sequence>MPKAQSAPGLSSAIGRLWWVILLAAIIGGAVSYAVADRSTTERIYGVVNIRPVATLANDRVDLVEDLDAALTLPSVLSGPAEDAGLEVDELRRDLTVAPVGETSFVRVSVAVRDGDEAAAEDVLRAVVASAAEFMSGDDPTAISDDTLAQQLKFVDQRIAALDVAVAEATFGTPRHTELVAERKAVREERVAVQQQAALAEDERESRRVVLPLTMQGEDLTTGGSDTQLRRAAAGAAVGGLVAAVLIMGFSLGGRRRTP</sequence>
<proteinExistence type="predicted"/>
<dbReference type="AlphaFoldDB" id="A0A316TNJ1"/>
<keyword evidence="1" id="KW-1133">Transmembrane helix</keyword>
<protein>
    <submittedName>
        <fullName evidence="2">Uncharacterized protein</fullName>
    </submittedName>
</protein>
<organism evidence="2 3">
    <name type="scientific">Nocardioides silvaticus</name>
    <dbReference type="NCBI Taxonomy" id="2201891"/>
    <lineage>
        <taxon>Bacteria</taxon>
        <taxon>Bacillati</taxon>
        <taxon>Actinomycetota</taxon>
        <taxon>Actinomycetes</taxon>
        <taxon>Propionibacteriales</taxon>
        <taxon>Nocardioidaceae</taxon>
        <taxon>Nocardioides</taxon>
    </lineage>
</organism>
<comment type="caution">
    <text evidence="2">The sequence shown here is derived from an EMBL/GenBank/DDBJ whole genome shotgun (WGS) entry which is preliminary data.</text>
</comment>
<dbReference type="EMBL" id="QGDD01000001">
    <property type="protein sequence ID" value="PWN04605.1"/>
    <property type="molecule type" value="Genomic_DNA"/>
</dbReference>
<dbReference type="Proteomes" id="UP000245507">
    <property type="component" value="Unassembled WGS sequence"/>
</dbReference>
<keyword evidence="3" id="KW-1185">Reference proteome</keyword>
<evidence type="ECO:0000313" key="2">
    <source>
        <dbReference type="EMBL" id="PWN04605.1"/>
    </source>
</evidence>
<dbReference type="RefSeq" id="WP_109692109.1">
    <property type="nucleotide sequence ID" value="NZ_QGDD01000001.1"/>
</dbReference>
<accession>A0A316TNJ1</accession>
<gene>
    <name evidence="2" type="ORF">DJ010_02975</name>
</gene>
<name>A0A316TNJ1_9ACTN</name>